<organism evidence="2 3">
    <name type="scientific">Jiella mangrovi</name>
    <dbReference type="NCBI Taxonomy" id="2821407"/>
    <lineage>
        <taxon>Bacteria</taxon>
        <taxon>Pseudomonadati</taxon>
        <taxon>Pseudomonadota</taxon>
        <taxon>Alphaproteobacteria</taxon>
        <taxon>Hyphomicrobiales</taxon>
        <taxon>Aurantimonadaceae</taxon>
        <taxon>Jiella</taxon>
    </lineage>
</organism>
<dbReference type="Proteomes" id="UP000678276">
    <property type="component" value="Unassembled WGS sequence"/>
</dbReference>
<dbReference type="GO" id="GO:0016787">
    <property type="term" value="F:hydrolase activity"/>
    <property type="evidence" value="ECO:0007669"/>
    <property type="project" value="UniProtKB-KW"/>
</dbReference>
<dbReference type="RefSeq" id="WP_209593615.1">
    <property type="nucleotide sequence ID" value="NZ_JAGJCF010000003.1"/>
</dbReference>
<feature type="domain" description="AB hydrolase-1" evidence="1">
    <location>
        <begin position="47"/>
        <end position="216"/>
    </location>
</feature>
<dbReference type="SUPFAM" id="SSF53474">
    <property type="entry name" value="alpha/beta-Hydrolases"/>
    <property type="match status" value="1"/>
</dbReference>
<dbReference type="PANTHER" id="PTHR43433">
    <property type="entry name" value="HYDROLASE, ALPHA/BETA FOLD FAMILY PROTEIN"/>
    <property type="match status" value="1"/>
</dbReference>
<gene>
    <name evidence="2" type="ORF">J6595_06370</name>
</gene>
<proteinExistence type="predicted"/>
<keyword evidence="2" id="KW-0378">Hydrolase</keyword>
<dbReference type="InterPro" id="IPR050471">
    <property type="entry name" value="AB_hydrolase"/>
</dbReference>
<comment type="caution">
    <text evidence="2">The sequence shown here is derived from an EMBL/GenBank/DDBJ whole genome shotgun (WGS) entry which is preliminary data.</text>
</comment>
<dbReference type="PANTHER" id="PTHR43433:SF4">
    <property type="entry name" value="NON-HEME CHLOROPEROXIDASE-RELATED"/>
    <property type="match status" value="1"/>
</dbReference>
<reference evidence="2 3" key="1">
    <citation type="submission" date="2021-04" db="EMBL/GenBank/DDBJ databases">
        <title>Whole genome sequence of Jiella sp. KSK16Y-1.</title>
        <authorList>
            <person name="Tuo L."/>
        </authorList>
    </citation>
    <scope>NUCLEOTIDE SEQUENCE [LARGE SCALE GENOMIC DNA]</scope>
    <source>
        <strain evidence="2 3">KSK16Y-1</strain>
    </source>
</reference>
<name>A0ABS4BGX3_9HYPH</name>
<dbReference type="Gene3D" id="3.40.50.1820">
    <property type="entry name" value="alpha/beta hydrolase"/>
    <property type="match status" value="1"/>
</dbReference>
<dbReference type="PRINTS" id="PR00111">
    <property type="entry name" value="ABHYDROLASE"/>
</dbReference>
<evidence type="ECO:0000259" key="1">
    <source>
        <dbReference type="Pfam" id="PF00561"/>
    </source>
</evidence>
<dbReference type="InterPro" id="IPR029058">
    <property type="entry name" value="AB_hydrolase_fold"/>
</dbReference>
<dbReference type="EMBL" id="JAGJCF010000003">
    <property type="protein sequence ID" value="MBP0615200.1"/>
    <property type="molecule type" value="Genomic_DNA"/>
</dbReference>
<dbReference type="Pfam" id="PF00561">
    <property type="entry name" value="Abhydrolase_1"/>
    <property type="match status" value="1"/>
</dbReference>
<evidence type="ECO:0000313" key="2">
    <source>
        <dbReference type="EMBL" id="MBP0615200.1"/>
    </source>
</evidence>
<protein>
    <submittedName>
        <fullName evidence="2">Alpha/beta fold hydrolase</fullName>
    </submittedName>
</protein>
<accession>A0ABS4BGX3</accession>
<keyword evidence="3" id="KW-1185">Reference proteome</keyword>
<evidence type="ECO:0000313" key="3">
    <source>
        <dbReference type="Proteomes" id="UP000678276"/>
    </source>
</evidence>
<sequence length="231" mass="24733">MENSQIVMVPGLLSTGEVYRPQIDALSDQVLVAETRLDDTIEAMARRILAEAPSRFVLCGHSMGGYVALEVVRLAPERVRGLALIATSAWPDTQEQTAIRHRLVAMARAQGIEAAARLLEPKLFSPPTASPALKRLNLDMSIACGVETFARQQAAIIGRRDQRPELQRIATPTVVVTGSDDEIIPAERSEEMAAAIPGGELVTIEGIGHMVPVEAPDATTAAIAALLARTI</sequence>
<dbReference type="InterPro" id="IPR000073">
    <property type="entry name" value="AB_hydrolase_1"/>
</dbReference>